<proteinExistence type="predicted"/>
<sequence length="39" mass="4657">MFDFQHAFNIDVKVDEWLRVWLESVFPASSRCDILNSKL</sequence>
<protein>
    <submittedName>
        <fullName evidence="1">Uncharacterized protein</fullName>
    </submittedName>
</protein>
<organism evidence="1">
    <name type="scientific">Lepeophtheirus salmonis</name>
    <name type="common">Salmon louse</name>
    <name type="synonym">Caligus salmonis</name>
    <dbReference type="NCBI Taxonomy" id="72036"/>
    <lineage>
        <taxon>Eukaryota</taxon>
        <taxon>Metazoa</taxon>
        <taxon>Ecdysozoa</taxon>
        <taxon>Arthropoda</taxon>
        <taxon>Crustacea</taxon>
        <taxon>Multicrustacea</taxon>
        <taxon>Hexanauplia</taxon>
        <taxon>Copepoda</taxon>
        <taxon>Siphonostomatoida</taxon>
        <taxon>Caligidae</taxon>
        <taxon>Lepeophtheirus</taxon>
    </lineage>
</organism>
<dbReference type="EMBL" id="HACA01024254">
    <property type="protein sequence ID" value="CDW41615.1"/>
    <property type="molecule type" value="Transcribed_RNA"/>
</dbReference>
<reference evidence="1" key="1">
    <citation type="submission" date="2014-05" db="EMBL/GenBank/DDBJ databases">
        <authorList>
            <person name="Chronopoulou M."/>
        </authorList>
    </citation>
    <scope>NUCLEOTIDE SEQUENCE</scope>
    <source>
        <tissue evidence="1">Whole organism</tissue>
    </source>
</reference>
<evidence type="ECO:0000313" key="1">
    <source>
        <dbReference type="EMBL" id="CDW41615.1"/>
    </source>
</evidence>
<name>A0A0K2UU81_LEPSM</name>
<dbReference type="AlphaFoldDB" id="A0A0K2UU81"/>
<accession>A0A0K2UU81</accession>